<comment type="caution">
    <text evidence="2">Lacks conserved residue(s) required for the propagation of feature annotation.</text>
</comment>
<dbReference type="SUPFAM" id="SSF46689">
    <property type="entry name" value="Homeodomain-like"/>
    <property type="match status" value="1"/>
</dbReference>
<evidence type="ECO:0000256" key="1">
    <source>
        <dbReference type="ARBA" id="ARBA00023125"/>
    </source>
</evidence>
<feature type="non-terminal residue" evidence="4">
    <location>
        <position position="45"/>
    </location>
</feature>
<comment type="caution">
    <text evidence="4">The sequence shown here is derived from an EMBL/GenBank/DDBJ whole genome shotgun (WGS) entry which is preliminary data.</text>
</comment>
<evidence type="ECO:0000259" key="3">
    <source>
        <dbReference type="PROSITE" id="PS50977"/>
    </source>
</evidence>
<sequence>MIVETEKLHTKKPDILQAALKLFVEKGIDGTTIRDIAQEAGVGEG</sequence>
<reference evidence="4" key="1">
    <citation type="submission" date="2020-07" db="EMBL/GenBank/DDBJ databases">
        <title>Huge and variable diversity of episymbiotic CPR bacteria and DPANN archaea in groundwater ecosystems.</title>
        <authorList>
            <person name="He C.Y."/>
            <person name="Keren R."/>
            <person name="Whittaker M."/>
            <person name="Farag I.F."/>
            <person name="Doudna J."/>
            <person name="Cate J.H.D."/>
            <person name="Banfield J.F."/>
        </authorList>
    </citation>
    <scope>NUCLEOTIDE SEQUENCE</scope>
    <source>
        <strain evidence="4">NC_groundwater_672_Ag_B-0.1um_62_36</strain>
    </source>
</reference>
<evidence type="ECO:0000313" key="5">
    <source>
        <dbReference type="Proteomes" id="UP000769766"/>
    </source>
</evidence>
<dbReference type="Pfam" id="PF00440">
    <property type="entry name" value="TetR_N"/>
    <property type="match status" value="1"/>
</dbReference>
<organism evidence="4 5">
    <name type="scientific">Tectimicrobiota bacterium</name>
    <dbReference type="NCBI Taxonomy" id="2528274"/>
    <lineage>
        <taxon>Bacteria</taxon>
        <taxon>Pseudomonadati</taxon>
        <taxon>Nitrospinota/Tectimicrobiota group</taxon>
        <taxon>Candidatus Tectimicrobiota</taxon>
    </lineage>
</organism>
<dbReference type="PROSITE" id="PS50977">
    <property type="entry name" value="HTH_TETR_2"/>
    <property type="match status" value="1"/>
</dbReference>
<keyword evidence="1 2" id="KW-0238">DNA-binding</keyword>
<dbReference type="Proteomes" id="UP000769766">
    <property type="component" value="Unassembled WGS sequence"/>
</dbReference>
<dbReference type="GO" id="GO:0003677">
    <property type="term" value="F:DNA binding"/>
    <property type="evidence" value="ECO:0007669"/>
    <property type="project" value="UniProtKB-UniRule"/>
</dbReference>
<accession>A0A932CPX5</accession>
<dbReference type="InterPro" id="IPR001647">
    <property type="entry name" value="HTH_TetR"/>
</dbReference>
<dbReference type="Gene3D" id="1.10.357.10">
    <property type="entry name" value="Tetracycline Repressor, domain 2"/>
    <property type="match status" value="1"/>
</dbReference>
<protein>
    <submittedName>
        <fullName evidence="4">Helix-turn-helix transcriptional regulator</fullName>
    </submittedName>
</protein>
<dbReference type="InterPro" id="IPR009057">
    <property type="entry name" value="Homeodomain-like_sf"/>
</dbReference>
<feature type="domain" description="HTH tetR-type" evidence="3">
    <location>
        <begin position="9"/>
        <end position="45"/>
    </location>
</feature>
<evidence type="ECO:0000256" key="2">
    <source>
        <dbReference type="PROSITE-ProRule" id="PRU00335"/>
    </source>
</evidence>
<name>A0A932CPX5_UNCTE</name>
<dbReference type="EMBL" id="JACPRF010000333">
    <property type="protein sequence ID" value="MBI2877400.1"/>
    <property type="molecule type" value="Genomic_DNA"/>
</dbReference>
<dbReference type="PRINTS" id="PR00455">
    <property type="entry name" value="HTHTETR"/>
</dbReference>
<evidence type="ECO:0000313" key="4">
    <source>
        <dbReference type="EMBL" id="MBI2877400.1"/>
    </source>
</evidence>
<dbReference type="AlphaFoldDB" id="A0A932CPX5"/>
<proteinExistence type="predicted"/>
<gene>
    <name evidence="4" type="ORF">HYY20_11005</name>
</gene>